<proteinExistence type="predicted"/>
<comment type="caution">
    <text evidence="2">The sequence shown here is derived from an EMBL/GenBank/DDBJ whole genome shotgun (WGS) entry which is preliminary data.</text>
</comment>
<evidence type="ECO:0000313" key="2">
    <source>
        <dbReference type="EMBL" id="KAJ7721066.1"/>
    </source>
</evidence>
<evidence type="ECO:0000256" key="1">
    <source>
        <dbReference type="SAM" id="MobiDB-lite"/>
    </source>
</evidence>
<feature type="region of interest" description="Disordered" evidence="1">
    <location>
        <begin position="136"/>
        <end position="162"/>
    </location>
</feature>
<reference evidence="2" key="1">
    <citation type="submission" date="2023-03" db="EMBL/GenBank/DDBJ databases">
        <title>Massive genome expansion in bonnet fungi (Mycena s.s.) driven by repeated elements and novel gene families across ecological guilds.</title>
        <authorList>
            <consortium name="Lawrence Berkeley National Laboratory"/>
            <person name="Harder C.B."/>
            <person name="Miyauchi S."/>
            <person name="Viragh M."/>
            <person name="Kuo A."/>
            <person name="Thoen E."/>
            <person name="Andreopoulos B."/>
            <person name="Lu D."/>
            <person name="Skrede I."/>
            <person name="Drula E."/>
            <person name="Henrissat B."/>
            <person name="Morin E."/>
            <person name="Kohler A."/>
            <person name="Barry K."/>
            <person name="LaButti K."/>
            <person name="Morin E."/>
            <person name="Salamov A."/>
            <person name="Lipzen A."/>
            <person name="Mereny Z."/>
            <person name="Hegedus B."/>
            <person name="Baldrian P."/>
            <person name="Stursova M."/>
            <person name="Weitz H."/>
            <person name="Taylor A."/>
            <person name="Grigoriev I.V."/>
            <person name="Nagy L.G."/>
            <person name="Martin F."/>
            <person name="Kauserud H."/>
        </authorList>
    </citation>
    <scope>NUCLEOTIDE SEQUENCE</scope>
    <source>
        <strain evidence="2">CBHHK188m</strain>
    </source>
</reference>
<keyword evidence="3" id="KW-1185">Reference proteome</keyword>
<accession>A0AAD7HIW4</accession>
<feature type="compositionally biased region" description="Basic and acidic residues" evidence="1">
    <location>
        <begin position="149"/>
        <end position="161"/>
    </location>
</feature>
<sequence>MNVLRGAGDLDEMNVAWLGIAKRLELAHKYLDKYEAYFKINDEDKRPTSPVSTDPGIYDNFPGTKSKVTQLMYLFDKVPHQRPLLPKGYDPDTGYLPTELPASDRLKAAFPDRVPEYHPSTIYYSAAGERGEYSWEQLPGRSNDQQDQEPIRDEENRDHEPIVAPEEAELEYFDEPYRERGNTLITPTDGVEIFLHICLSEKGKSHHVRVLIKVSDGTAPILLREVLDLVEEVIHREEREVEMTTRIKEEMEIHGILKLRVDHPTGETMGEETGTPLSNTMGRQTRLLRVDL</sequence>
<name>A0AAD7HIW4_9AGAR</name>
<dbReference type="EMBL" id="JARJLG010000272">
    <property type="protein sequence ID" value="KAJ7721066.1"/>
    <property type="molecule type" value="Genomic_DNA"/>
</dbReference>
<dbReference type="AlphaFoldDB" id="A0AAD7HIW4"/>
<evidence type="ECO:0000313" key="3">
    <source>
        <dbReference type="Proteomes" id="UP001215280"/>
    </source>
</evidence>
<protein>
    <submittedName>
        <fullName evidence="2">Uncharacterized protein</fullName>
    </submittedName>
</protein>
<dbReference type="Proteomes" id="UP001215280">
    <property type="component" value="Unassembled WGS sequence"/>
</dbReference>
<organism evidence="2 3">
    <name type="scientific">Mycena maculata</name>
    <dbReference type="NCBI Taxonomy" id="230809"/>
    <lineage>
        <taxon>Eukaryota</taxon>
        <taxon>Fungi</taxon>
        <taxon>Dikarya</taxon>
        <taxon>Basidiomycota</taxon>
        <taxon>Agaricomycotina</taxon>
        <taxon>Agaricomycetes</taxon>
        <taxon>Agaricomycetidae</taxon>
        <taxon>Agaricales</taxon>
        <taxon>Marasmiineae</taxon>
        <taxon>Mycenaceae</taxon>
        <taxon>Mycena</taxon>
    </lineage>
</organism>
<gene>
    <name evidence="2" type="ORF">DFH07DRAFT_972404</name>
</gene>